<evidence type="ECO:0000256" key="4">
    <source>
        <dbReference type="ARBA" id="ARBA00023239"/>
    </source>
</evidence>
<dbReference type="InterPro" id="IPR022644">
    <property type="entry name" value="De-COase2_N"/>
</dbReference>
<dbReference type="Gene3D" id="2.40.37.10">
    <property type="entry name" value="Lyase, Ornithine Decarboxylase, Chain A, domain 1"/>
    <property type="match status" value="1"/>
</dbReference>
<proteinExistence type="inferred from homology"/>
<evidence type="ECO:0000259" key="7">
    <source>
        <dbReference type="Pfam" id="PF00278"/>
    </source>
</evidence>
<keyword evidence="10" id="KW-1185">Reference proteome</keyword>
<dbReference type="InterPro" id="IPR022657">
    <property type="entry name" value="De-COase2_CS"/>
</dbReference>
<organism evidence="9 10">
    <name type="scientific">Kinneretia aquatilis</name>
    <dbReference type="NCBI Taxonomy" id="2070761"/>
    <lineage>
        <taxon>Bacteria</taxon>
        <taxon>Pseudomonadati</taxon>
        <taxon>Pseudomonadota</taxon>
        <taxon>Betaproteobacteria</taxon>
        <taxon>Burkholderiales</taxon>
        <taxon>Sphaerotilaceae</taxon>
        <taxon>Roseateles</taxon>
    </lineage>
</organism>
<keyword evidence="2" id="KW-0210">Decarboxylase</keyword>
<dbReference type="PANTHER" id="PTHR43727">
    <property type="entry name" value="DIAMINOPIMELATE DECARBOXYLASE"/>
    <property type="match status" value="1"/>
</dbReference>
<comment type="cofactor">
    <cofactor evidence="1 5">
        <name>pyridoxal 5'-phosphate</name>
        <dbReference type="ChEBI" id="CHEBI:597326"/>
    </cofactor>
</comment>
<keyword evidence="3 5" id="KW-0663">Pyridoxal phosphate</keyword>
<comment type="similarity">
    <text evidence="6">Belongs to the Orn/Lys/Arg decarboxylase class-II family.</text>
</comment>
<dbReference type="InterPro" id="IPR002986">
    <property type="entry name" value="DAP_deCOOHase_LysA"/>
</dbReference>
<gene>
    <name evidence="9" type="ORF">C1O66_22685</name>
</gene>
<dbReference type="GO" id="GO:0009089">
    <property type="term" value="P:lysine biosynthetic process via diaminopimelate"/>
    <property type="evidence" value="ECO:0007669"/>
    <property type="project" value="InterPro"/>
</dbReference>
<reference evidence="9 10" key="1">
    <citation type="submission" date="2018-01" db="EMBL/GenBank/DDBJ databases">
        <title>Draft genome sequence of Paucibacter aquatile CR182 isolated from freshwater of the Nakdong River.</title>
        <authorList>
            <person name="Choi A."/>
            <person name="Chung E.J."/>
        </authorList>
    </citation>
    <scope>NUCLEOTIDE SEQUENCE [LARGE SCALE GENOMIC DNA]</scope>
    <source>
        <strain evidence="9 10">CR182</strain>
    </source>
</reference>
<evidence type="ECO:0000256" key="6">
    <source>
        <dbReference type="RuleBase" id="RU003737"/>
    </source>
</evidence>
<dbReference type="Gene3D" id="3.20.20.10">
    <property type="entry name" value="Alanine racemase"/>
    <property type="match status" value="1"/>
</dbReference>
<dbReference type="InterPro" id="IPR029066">
    <property type="entry name" value="PLP-binding_barrel"/>
</dbReference>
<dbReference type="NCBIfam" id="TIGR03099">
    <property type="entry name" value="dCO2ase_PEP1"/>
    <property type="match status" value="1"/>
</dbReference>
<feature type="domain" description="Orn/DAP/Arg decarboxylase 2 N-terminal" evidence="8">
    <location>
        <begin position="55"/>
        <end position="300"/>
    </location>
</feature>
<dbReference type="PROSITE" id="PS00879">
    <property type="entry name" value="ODR_DC_2_2"/>
    <property type="match status" value="1"/>
</dbReference>
<dbReference type="Pfam" id="PF00278">
    <property type="entry name" value="Orn_DAP_Arg_deC"/>
    <property type="match status" value="1"/>
</dbReference>
<dbReference type="SUPFAM" id="SSF50621">
    <property type="entry name" value="Alanine racemase C-terminal domain-like"/>
    <property type="match status" value="1"/>
</dbReference>
<feature type="modified residue" description="N6-(pyridoxal phosphate)lysine" evidence="5">
    <location>
        <position position="77"/>
    </location>
</feature>
<dbReference type="Pfam" id="PF02784">
    <property type="entry name" value="Orn_Arg_deC_N"/>
    <property type="match status" value="1"/>
</dbReference>
<accession>A0A2N8KSQ9</accession>
<dbReference type="Proteomes" id="UP000235916">
    <property type="component" value="Unassembled WGS sequence"/>
</dbReference>
<evidence type="ECO:0000313" key="10">
    <source>
        <dbReference type="Proteomes" id="UP000235916"/>
    </source>
</evidence>
<dbReference type="SUPFAM" id="SSF51419">
    <property type="entry name" value="PLP-binding barrel"/>
    <property type="match status" value="1"/>
</dbReference>
<keyword evidence="4" id="KW-0456">Lyase</keyword>
<feature type="active site" description="Proton donor" evidence="5">
    <location>
        <position position="372"/>
    </location>
</feature>
<evidence type="ECO:0000256" key="5">
    <source>
        <dbReference type="PIRSR" id="PIRSR600183-50"/>
    </source>
</evidence>
<dbReference type="EMBL" id="POSP01000004">
    <property type="protein sequence ID" value="PND36489.1"/>
    <property type="molecule type" value="Genomic_DNA"/>
</dbReference>
<protein>
    <submittedName>
        <fullName evidence="9">Pyridoxal-dependent decarboxylase, exosortase A system-associated</fullName>
    </submittedName>
</protein>
<dbReference type="PRINTS" id="PR01181">
    <property type="entry name" value="DAPDCRBXLASE"/>
</dbReference>
<feature type="domain" description="Orn/DAP/Arg decarboxylase 2 C-terminal" evidence="7">
    <location>
        <begin position="47"/>
        <end position="399"/>
    </location>
</feature>
<dbReference type="OrthoDB" id="9802147at2"/>
<dbReference type="InterPro" id="IPR022643">
    <property type="entry name" value="De-COase2_C"/>
</dbReference>
<evidence type="ECO:0000256" key="2">
    <source>
        <dbReference type="ARBA" id="ARBA00022793"/>
    </source>
</evidence>
<dbReference type="PANTHER" id="PTHR43727:SF2">
    <property type="entry name" value="GROUP IV DECARBOXYLASE"/>
    <property type="match status" value="1"/>
</dbReference>
<dbReference type="InterPro" id="IPR017530">
    <property type="entry name" value="DCO2ase_PEP1"/>
</dbReference>
<evidence type="ECO:0000256" key="3">
    <source>
        <dbReference type="ARBA" id="ARBA00022898"/>
    </source>
</evidence>
<dbReference type="GO" id="GO:0008836">
    <property type="term" value="F:diaminopimelate decarboxylase activity"/>
    <property type="evidence" value="ECO:0007669"/>
    <property type="project" value="InterPro"/>
</dbReference>
<dbReference type="CDD" id="cd06839">
    <property type="entry name" value="PLPDE_III_Btrk_like"/>
    <property type="match status" value="1"/>
</dbReference>
<dbReference type="InterPro" id="IPR009006">
    <property type="entry name" value="Ala_racemase/Decarboxylase_C"/>
</dbReference>
<sequence length="421" mass="44679">MSDATPTPKRAPVHAPMTQFPQAADGSLQIGGQSLSLLAERVGQTPFYAYDRGLLRERVAQLRAALPKQVKLHYAMKANPLPAVVGWMAGLVDGIDVASAGELQVALNAGADPVEISFAGPGKRDIELQQAVAAGVLVNVESARELPVLAAASQRYGLPARVAVRVNPDFELKGSGMKMGGGPKQFGIDTEQMPELLAEIGRLGLAFEGFHLFAGSQNLKPESICEAQQKSYELALRLAALAPSPVKFLNLGGGFGIPYFPGEQPLDLSPIGVNLQQLVERAAVDMPQAHLVIELGRYLVGEAGIYVTRIVDRKVSRGQTYLVTDGGLNHHLSASGNFGQVIRKNYPVTIVRQHGAAPVAERETASVVGPLCTPLDLLADRMDLPVAEIGDLAVVFQSGAYGASASPEHFLGHPRCVEVLV</sequence>
<dbReference type="RefSeq" id="WP_102770262.1">
    <property type="nucleotide sequence ID" value="NZ_POSP01000004.1"/>
</dbReference>
<comment type="caution">
    <text evidence="9">The sequence shown here is derived from an EMBL/GenBank/DDBJ whole genome shotgun (WGS) entry which is preliminary data.</text>
</comment>
<name>A0A2N8KSQ9_9BURK</name>
<dbReference type="PRINTS" id="PR01179">
    <property type="entry name" value="ODADCRBXLASE"/>
</dbReference>
<evidence type="ECO:0000256" key="1">
    <source>
        <dbReference type="ARBA" id="ARBA00001933"/>
    </source>
</evidence>
<evidence type="ECO:0000259" key="8">
    <source>
        <dbReference type="Pfam" id="PF02784"/>
    </source>
</evidence>
<evidence type="ECO:0000313" key="9">
    <source>
        <dbReference type="EMBL" id="PND36489.1"/>
    </source>
</evidence>
<dbReference type="InterPro" id="IPR000183">
    <property type="entry name" value="Orn/DAP/Arg_de-COase"/>
</dbReference>
<dbReference type="AlphaFoldDB" id="A0A2N8KSQ9"/>